<sequence>MQAMRQHTKALHSAALVEASFCETIFTVSTKDKWTEHCRGLIQAVPGDTIKQAKDMCYKADWVDYMETWNSNRRSSSVGNIPSPVSGTASQQQQQQQQHLDGVAAEYAQKALPELEPGGIGDAYKQLASRQMLLSKLERAGLVADTTSENSVAAEERSSAVLTASRPRVSDTPAVPPVQLVSTGSMAMTYTEAGLGRIEAALREVRTPVCDLAQVSPGDNFVVILPEVTEKLCLNAKDNDWQRFRLG</sequence>
<feature type="region of interest" description="Disordered" evidence="1">
    <location>
        <begin position="72"/>
        <end position="102"/>
    </location>
</feature>
<comment type="caution">
    <text evidence="2">The sequence shown here is derived from an EMBL/GenBank/DDBJ whole genome shotgun (WGS) entry which is preliminary data.</text>
</comment>
<keyword evidence="3" id="KW-1185">Reference proteome</keyword>
<evidence type="ECO:0000313" key="3">
    <source>
        <dbReference type="Proteomes" id="UP001562357"/>
    </source>
</evidence>
<accession>A0ABQ0CNP9</accession>
<dbReference type="EMBL" id="BAAFGZ010000100">
    <property type="protein sequence ID" value="GAB0134902.1"/>
    <property type="molecule type" value="Genomic_DNA"/>
</dbReference>
<name>A0ABQ0CNP9_9HYPO</name>
<organism evidence="2 3">
    <name type="scientific">Epichloe bromicola</name>
    <dbReference type="NCBI Taxonomy" id="79588"/>
    <lineage>
        <taxon>Eukaryota</taxon>
        <taxon>Fungi</taxon>
        <taxon>Dikarya</taxon>
        <taxon>Ascomycota</taxon>
        <taxon>Pezizomycotina</taxon>
        <taxon>Sordariomycetes</taxon>
        <taxon>Hypocreomycetidae</taxon>
        <taxon>Hypocreales</taxon>
        <taxon>Clavicipitaceae</taxon>
        <taxon>Epichloe</taxon>
    </lineage>
</organism>
<protein>
    <submittedName>
        <fullName evidence="2">T1pks</fullName>
    </submittedName>
</protein>
<gene>
    <name evidence="2" type="primary">g3256</name>
    <name evidence="2" type="ORF">EsDP_00003256</name>
</gene>
<reference evidence="3" key="1">
    <citation type="submission" date="2024-06" db="EMBL/GenBank/DDBJ databases">
        <title>Draft Genome Sequences of Epichloe bromicola Strains Isolated from Elymus ciliaris.</title>
        <authorList>
            <consortium name="Epichloe bromicola genome sequencing consortium"/>
            <person name="Miura A."/>
            <person name="Imano S."/>
            <person name="Ashida A."/>
            <person name="Sato I."/>
            <person name="Chiba S."/>
            <person name="Tanaka A."/>
            <person name="Camagna M."/>
            <person name="Takemoto D."/>
        </authorList>
    </citation>
    <scope>NUCLEOTIDE SEQUENCE [LARGE SCALE GENOMIC DNA]</scope>
    <source>
        <strain evidence="3">DP</strain>
    </source>
</reference>
<evidence type="ECO:0000313" key="2">
    <source>
        <dbReference type="EMBL" id="GAB0134902.1"/>
    </source>
</evidence>
<dbReference type="Proteomes" id="UP001562357">
    <property type="component" value="Unassembled WGS sequence"/>
</dbReference>
<feature type="compositionally biased region" description="Polar residues" evidence="1">
    <location>
        <begin position="72"/>
        <end position="90"/>
    </location>
</feature>
<evidence type="ECO:0000256" key="1">
    <source>
        <dbReference type="SAM" id="MobiDB-lite"/>
    </source>
</evidence>
<proteinExistence type="predicted"/>